<name>A0A848K5A6_9NOCA</name>
<dbReference type="RefSeq" id="WP_169584945.1">
    <property type="nucleotide sequence ID" value="NZ_VCQU01000001.1"/>
</dbReference>
<proteinExistence type="predicted"/>
<dbReference type="InterPro" id="IPR032710">
    <property type="entry name" value="NTF2-like_dom_sf"/>
</dbReference>
<protein>
    <submittedName>
        <fullName evidence="1">Ester cyclase</fullName>
    </submittedName>
</protein>
<accession>A0A848K5A6</accession>
<sequence>MKNLSHLGPSPEHAKYQALLPQFWDRVRRQEETALAAGVPVDGLYAFARKWFDAWSTQNIDLIADCLTEDCGHIDSSTFQRNVVGGAATVDSCLASFEVFPDFAFYPQDGSVKSLPYVDYFEDTLRLVIPWRGVGRWTGPLRVPGVDSATMAPTGRCLNFIGVDRYVMRRVDGELKIAHIDTDWDIVLAMIQLAPIAPSSVSERAIKISATLQRAVVPMLRMLSRNATPDGARMMSIPLNNKQAVVTLEEKRLALANR</sequence>
<dbReference type="Gene3D" id="3.10.450.50">
    <property type="match status" value="1"/>
</dbReference>
<evidence type="ECO:0000313" key="1">
    <source>
        <dbReference type="EMBL" id="NMN94275.1"/>
    </source>
</evidence>
<dbReference type="SUPFAM" id="SSF54427">
    <property type="entry name" value="NTF2-like"/>
    <property type="match status" value="1"/>
</dbReference>
<reference evidence="1 2" key="1">
    <citation type="submission" date="2019-05" db="EMBL/GenBank/DDBJ databases">
        <authorList>
            <person name="Lee S.D."/>
        </authorList>
    </citation>
    <scope>NUCLEOTIDE SEQUENCE [LARGE SCALE GENOMIC DNA]</scope>
    <source>
        <strain evidence="1 2">YC2-7</strain>
    </source>
</reference>
<gene>
    <name evidence="1" type="ORF">FGL95_04385</name>
</gene>
<dbReference type="Proteomes" id="UP000535543">
    <property type="component" value="Unassembled WGS sequence"/>
</dbReference>
<keyword evidence="2" id="KW-1185">Reference proteome</keyword>
<reference evidence="1 2" key="2">
    <citation type="submission" date="2020-06" db="EMBL/GenBank/DDBJ databases">
        <title>Antribacter stalactiti gen. nov., sp. nov., a new member of the family Nacardiaceae isolated from a cave.</title>
        <authorList>
            <person name="Kim I.S."/>
        </authorList>
    </citation>
    <scope>NUCLEOTIDE SEQUENCE [LARGE SCALE GENOMIC DNA]</scope>
    <source>
        <strain evidence="1 2">YC2-7</strain>
    </source>
</reference>
<dbReference type="EMBL" id="VCQU01000001">
    <property type="protein sequence ID" value="NMN94275.1"/>
    <property type="molecule type" value="Genomic_DNA"/>
</dbReference>
<organism evidence="1 2">
    <name type="scientific">Antrihabitans stalactiti</name>
    <dbReference type="NCBI Taxonomy" id="2584121"/>
    <lineage>
        <taxon>Bacteria</taxon>
        <taxon>Bacillati</taxon>
        <taxon>Actinomycetota</taxon>
        <taxon>Actinomycetes</taxon>
        <taxon>Mycobacteriales</taxon>
        <taxon>Nocardiaceae</taxon>
        <taxon>Antrihabitans</taxon>
    </lineage>
</organism>
<evidence type="ECO:0000313" key="2">
    <source>
        <dbReference type="Proteomes" id="UP000535543"/>
    </source>
</evidence>
<dbReference type="AlphaFoldDB" id="A0A848K5A6"/>
<comment type="caution">
    <text evidence="1">The sequence shown here is derived from an EMBL/GenBank/DDBJ whole genome shotgun (WGS) entry which is preliminary data.</text>
</comment>